<dbReference type="Proteomes" id="UP001242368">
    <property type="component" value="Unassembled WGS sequence"/>
</dbReference>
<dbReference type="Gene3D" id="3.10.310.50">
    <property type="match status" value="1"/>
</dbReference>
<evidence type="ECO:0000313" key="3">
    <source>
        <dbReference type="Proteomes" id="UP001242368"/>
    </source>
</evidence>
<dbReference type="InterPro" id="IPR007621">
    <property type="entry name" value="TPM_dom"/>
</dbReference>
<evidence type="ECO:0000313" key="2">
    <source>
        <dbReference type="EMBL" id="MDN3708288.1"/>
    </source>
</evidence>
<sequence length="145" mass="16393">MSLTEEFLSAAEEKEIIDAIIKAESKTSGEIRVHIEEHSDLEVLKRASEVFFELEMNLTNARNGVLFYIGVSDHSFAIIGDEGINNVVPADFWECTKDTVISHFKNRQFKEGLIAGILRAGEQLKQYFPYLEGDKDELPNEISRG</sequence>
<dbReference type="Pfam" id="PF04536">
    <property type="entry name" value="TPM_phosphatase"/>
    <property type="match status" value="1"/>
</dbReference>
<evidence type="ECO:0000259" key="1">
    <source>
        <dbReference type="Pfam" id="PF04536"/>
    </source>
</evidence>
<dbReference type="PANTHER" id="PTHR30373:SF8">
    <property type="entry name" value="BLL7265 PROTEIN"/>
    <property type="match status" value="1"/>
</dbReference>
<accession>A0ABT8CUW2</accession>
<dbReference type="EMBL" id="JAUFQU010000001">
    <property type="protein sequence ID" value="MDN3708288.1"/>
    <property type="molecule type" value="Genomic_DNA"/>
</dbReference>
<keyword evidence="3" id="KW-1185">Reference proteome</keyword>
<dbReference type="RefSeq" id="WP_290364160.1">
    <property type="nucleotide sequence ID" value="NZ_JAUFQU010000001.1"/>
</dbReference>
<proteinExistence type="predicted"/>
<protein>
    <submittedName>
        <fullName evidence="2">TPM domain-containing protein</fullName>
    </submittedName>
</protein>
<reference evidence="3" key="1">
    <citation type="journal article" date="2019" name="Int. J. Syst. Evol. Microbiol.">
        <title>The Global Catalogue of Microorganisms (GCM) 10K type strain sequencing project: providing services to taxonomists for standard genome sequencing and annotation.</title>
        <authorList>
            <consortium name="The Broad Institute Genomics Platform"/>
            <consortium name="The Broad Institute Genome Sequencing Center for Infectious Disease"/>
            <person name="Wu L."/>
            <person name="Ma J."/>
        </authorList>
    </citation>
    <scope>NUCLEOTIDE SEQUENCE [LARGE SCALE GENOMIC DNA]</scope>
    <source>
        <strain evidence="3">CECT 7184</strain>
    </source>
</reference>
<comment type="caution">
    <text evidence="2">The sequence shown here is derived from an EMBL/GenBank/DDBJ whole genome shotgun (WGS) entry which is preliminary data.</text>
</comment>
<feature type="domain" description="TPM" evidence="1">
    <location>
        <begin position="5"/>
        <end position="122"/>
    </location>
</feature>
<dbReference type="PANTHER" id="PTHR30373">
    <property type="entry name" value="UPF0603 PROTEIN YGCG"/>
    <property type="match status" value="1"/>
</dbReference>
<gene>
    <name evidence="2" type="ORF">QW060_14375</name>
</gene>
<organism evidence="2 3">
    <name type="scientific">Paenimyroides ceti</name>
    <dbReference type="NCBI Taxonomy" id="395087"/>
    <lineage>
        <taxon>Bacteria</taxon>
        <taxon>Pseudomonadati</taxon>
        <taxon>Bacteroidota</taxon>
        <taxon>Flavobacteriia</taxon>
        <taxon>Flavobacteriales</taxon>
        <taxon>Flavobacteriaceae</taxon>
        <taxon>Paenimyroides</taxon>
    </lineage>
</organism>
<name>A0ABT8CUW2_9FLAO</name>